<evidence type="ECO:0000313" key="4">
    <source>
        <dbReference type="Proteomes" id="UP001595387"/>
    </source>
</evidence>
<accession>A0ABV7A8S1</accession>
<dbReference type="PRINTS" id="PR00412">
    <property type="entry name" value="EPOXHYDRLASE"/>
</dbReference>
<dbReference type="RefSeq" id="WP_390307069.1">
    <property type="nucleotide sequence ID" value="NZ_JBHRRZ010000033.1"/>
</dbReference>
<name>A0ABV7A8S1_9BACI</name>
<dbReference type="PRINTS" id="PR00111">
    <property type="entry name" value="ABHYDROLASE"/>
</dbReference>
<dbReference type="EMBL" id="JBHRRZ010000033">
    <property type="protein sequence ID" value="MFC2949204.1"/>
    <property type="molecule type" value="Genomic_DNA"/>
</dbReference>
<comment type="caution">
    <text evidence="3">The sequence shown here is derived from an EMBL/GenBank/DDBJ whole genome shotgun (WGS) entry which is preliminary data.</text>
</comment>
<dbReference type="InterPro" id="IPR000073">
    <property type="entry name" value="AB_hydrolase_1"/>
</dbReference>
<protein>
    <submittedName>
        <fullName evidence="3">Alpha/beta fold hydrolase</fullName>
    </submittedName>
</protein>
<dbReference type="InterPro" id="IPR029058">
    <property type="entry name" value="AB_hydrolase_fold"/>
</dbReference>
<dbReference type="InterPro" id="IPR050266">
    <property type="entry name" value="AB_hydrolase_sf"/>
</dbReference>
<reference evidence="4" key="1">
    <citation type="journal article" date="2019" name="Int. J. Syst. Evol. Microbiol.">
        <title>The Global Catalogue of Microorganisms (GCM) 10K type strain sequencing project: providing services to taxonomists for standard genome sequencing and annotation.</title>
        <authorList>
            <consortium name="The Broad Institute Genomics Platform"/>
            <consortium name="The Broad Institute Genome Sequencing Center for Infectious Disease"/>
            <person name="Wu L."/>
            <person name="Ma J."/>
        </authorList>
    </citation>
    <scope>NUCLEOTIDE SEQUENCE [LARGE SCALE GENOMIC DNA]</scope>
    <source>
        <strain evidence="4">KCTC 13193</strain>
    </source>
</reference>
<evidence type="ECO:0000259" key="2">
    <source>
        <dbReference type="Pfam" id="PF00561"/>
    </source>
</evidence>
<dbReference type="PANTHER" id="PTHR43798:SF31">
    <property type="entry name" value="AB HYDROLASE SUPERFAMILY PROTEIN YCLE"/>
    <property type="match status" value="1"/>
</dbReference>
<organism evidence="3 4">
    <name type="scientific">Virgibacillus sediminis</name>
    <dbReference type="NCBI Taxonomy" id="202260"/>
    <lineage>
        <taxon>Bacteria</taxon>
        <taxon>Bacillati</taxon>
        <taxon>Bacillota</taxon>
        <taxon>Bacilli</taxon>
        <taxon>Bacillales</taxon>
        <taxon>Bacillaceae</taxon>
        <taxon>Virgibacillus</taxon>
    </lineage>
</organism>
<dbReference type="Pfam" id="PF00561">
    <property type="entry name" value="Abhydrolase_1"/>
    <property type="match status" value="1"/>
</dbReference>
<dbReference type="GO" id="GO:0016787">
    <property type="term" value="F:hydrolase activity"/>
    <property type="evidence" value="ECO:0007669"/>
    <property type="project" value="UniProtKB-KW"/>
</dbReference>
<sequence>MSITIEGKRATFAGIDTHYYEEGQGEPVLFIHGSGPGVSAWANWRLVLPRLSKNFHVIAPDLAGFGSTEKLEEGAYGMDVWVDQLSALIEDKGLERVSLVGNSLGGAIALHLAKKRPELLDKLVLMGTAGVPFELTEGLDKVWGYTPSYENMAELIDIFSYDDKYKKDKDLIELRYQGTLDKENQDAFASMFPAPRQAQVDKLALSDEELQDIKHPVLALHGREDQVIPAENSWKAFQALPNAEMHLFSKCGHWIQIEKTEEFCQQVEMFLNQE</sequence>
<proteinExistence type="predicted"/>
<evidence type="ECO:0000256" key="1">
    <source>
        <dbReference type="ARBA" id="ARBA00022801"/>
    </source>
</evidence>
<keyword evidence="1 3" id="KW-0378">Hydrolase</keyword>
<gene>
    <name evidence="3" type="ORF">ACFODW_12850</name>
</gene>
<dbReference type="InterPro" id="IPR000639">
    <property type="entry name" value="Epox_hydrolase-like"/>
</dbReference>
<dbReference type="Proteomes" id="UP001595387">
    <property type="component" value="Unassembled WGS sequence"/>
</dbReference>
<dbReference type="SUPFAM" id="SSF53474">
    <property type="entry name" value="alpha/beta-Hydrolases"/>
    <property type="match status" value="1"/>
</dbReference>
<keyword evidence="4" id="KW-1185">Reference proteome</keyword>
<dbReference type="Gene3D" id="3.40.50.1820">
    <property type="entry name" value="alpha/beta hydrolase"/>
    <property type="match status" value="1"/>
</dbReference>
<dbReference type="PANTHER" id="PTHR43798">
    <property type="entry name" value="MONOACYLGLYCEROL LIPASE"/>
    <property type="match status" value="1"/>
</dbReference>
<evidence type="ECO:0000313" key="3">
    <source>
        <dbReference type="EMBL" id="MFC2949204.1"/>
    </source>
</evidence>
<feature type="domain" description="AB hydrolase-1" evidence="2">
    <location>
        <begin position="27"/>
        <end position="259"/>
    </location>
</feature>